<accession>A0A3R9PNG7</accession>
<evidence type="ECO:0000256" key="10">
    <source>
        <dbReference type="ARBA" id="ARBA00023277"/>
    </source>
</evidence>
<dbReference type="SUPFAM" id="SSF53067">
    <property type="entry name" value="Actin-like ATPase domain"/>
    <property type="match status" value="1"/>
</dbReference>
<evidence type="ECO:0000256" key="3">
    <source>
        <dbReference type="ARBA" id="ARBA00022679"/>
    </source>
</evidence>
<keyword evidence="5" id="KW-0547">Nucleotide-binding</keyword>
<gene>
    <name evidence="13" type="ORF">D7Z54_02420</name>
</gene>
<dbReference type="InterPro" id="IPR049874">
    <property type="entry name" value="ROK_cs"/>
</dbReference>
<evidence type="ECO:0000256" key="9">
    <source>
        <dbReference type="ARBA" id="ARBA00022842"/>
    </source>
</evidence>
<sequence>MYYGAVEAGGTKFVCAVSDENFDIIHRVSIPTTSPSETLSHVFEFFNQYSLQSIGIGSFGPIDVNKDSDKYGYITSTPKPGWGYFDFIGTMKEKYNIPMAWTTDVNAAAYGEFRQGSAKENGSCLYLTVGTGIGGGAVVDGNVLEGFGHPEMGHILVRKHPDDSYEGVCPYHQNCLEGVASGPAIEKRYNKKAQELASDQKVWELEAYYIAQALVNYTLILRPEKFILGGGVMKQEQLFPLIRQQFVTLLSDYVDTPALEKSIVMPELEDNAAITGCLLLAAEAKEQI</sequence>
<keyword evidence="7" id="KW-0862">Zinc</keyword>
<keyword evidence="10" id="KW-0119">Carbohydrate metabolism</keyword>
<dbReference type="GO" id="GO:0005524">
    <property type="term" value="F:ATP binding"/>
    <property type="evidence" value="ECO:0007669"/>
    <property type="project" value="UniProtKB-KW"/>
</dbReference>
<dbReference type="Gene3D" id="3.30.420.40">
    <property type="match status" value="2"/>
</dbReference>
<proteinExistence type="inferred from homology"/>
<dbReference type="InterPro" id="IPR000600">
    <property type="entry name" value="ROK"/>
</dbReference>
<evidence type="ECO:0000256" key="4">
    <source>
        <dbReference type="ARBA" id="ARBA00022723"/>
    </source>
</evidence>
<comment type="caution">
    <text evidence="13">The sequence shown here is derived from an EMBL/GenBank/DDBJ whole genome shotgun (WGS) entry which is preliminary data.</text>
</comment>
<dbReference type="FunFam" id="3.30.420.40:FF:000153">
    <property type="entry name" value="Putative fructokinase"/>
    <property type="match status" value="1"/>
</dbReference>
<evidence type="ECO:0000313" key="14">
    <source>
        <dbReference type="Proteomes" id="UP000275076"/>
    </source>
</evidence>
<comment type="cofactor">
    <cofactor evidence="1">
        <name>Mg(2+)</name>
        <dbReference type="ChEBI" id="CHEBI:18420"/>
    </cofactor>
</comment>
<dbReference type="Proteomes" id="UP000275076">
    <property type="component" value="Unassembled WGS sequence"/>
</dbReference>
<keyword evidence="3" id="KW-0808">Transferase</keyword>
<protein>
    <recommendedName>
        <fullName evidence="11">fructokinase</fullName>
        <ecNumber evidence="11">2.7.1.4</ecNumber>
    </recommendedName>
</protein>
<dbReference type="Pfam" id="PF00480">
    <property type="entry name" value="ROK"/>
    <property type="match status" value="1"/>
</dbReference>
<organism evidence="13 14">
    <name type="scientific">Salibacterium salarium</name>
    <dbReference type="NCBI Taxonomy" id="284579"/>
    <lineage>
        <taxon>Bacteria</taxon>
        <taxon>Bacillati</taxon>
        <taxon>Bacillota</taxon>
        <taxon>Bacilli</taxon>
        <taxon>Bacillales</taxon>
        <taxon>Bacillaceae</taxon>
    </lineage>
</organism>
<dbReference type="FunFam" id="3.30.420.40:FF:000136">
    <property type="entry name" value="Putative fructokinase"/>
    <property type="match status" value="1"/>
</dbReference>
<dbReference type="RefSeq" id="WP_125554542.1">
    <property type="nucleotide sequence ID" value="NZ_RBVX01000002.1"/>
</dbReference>
<evidence type="ECO:0000256" key="8">
    <source>
        <dbReference type="ARBA" id="ARBA00022840"/>
    </source>
</evidence>
<evidence type="ECO:0000256" key="2">
    <source>
        <dbReference type="ARBA" id="ARBA00006479"/>
    </source>
</evidence>
<evidence type="ECO:0000256" key="12">
    <source>
        <dbReference type="ARBA" id="ARBA00048451"/>
    </source>
</evidence>
<dbReference type="EC" id="2.7.1.4" evidence="11"/>
<keyword evidence="4" id="KW-0479">Metal-binding</keyword>
<dbReference type="PANTHER" id="PTHR42742">
    <property type="entry name" value="TRANSCRIPTIONAL REPRESSOR MPRA"/>
    <property type="match status" value="1"/>
</dbReference>
<keyword evidence="6" id="KW-0418">Kinase</keyword>
<dbReference type="InterPro" id="IPR043129">
    <property type="entry name" value="ATPase_NBD"/>
</dbReference>
<comment type="similarity">
    <text evidence="2">Belongs to the ROK (NagC/XylR) family.</text>
</comment>
<dbReference type="CDD" id="cd24067">
    <property type="entry name" value="ASKHA_NBD_ROK_BsFRK-like"/>
    <property type="match status" value="1"/>
</dbReference>
<evidence type="ECO:0000256" key="5">
    <source>
        <dbReference type="ARBA" id="ARBA00022741"/>
    </source>
</evidence>
<comment type="catalytic activity">
    <reaction evidence="12">
        <text>D-fructose + ATP = D-fructose 6-phosphate + ADP + H(+)</text>
        <dbReference type="Rhea" id="RHEA:16125"/>
        <dbReference type="ChEBI" id="CHEBI:15378"/>
        <dbReference type="ChEBI" id="CHEBI:30616"/>
        <dbReference type="ChEBI" id="CHEBI:37721"/>
        <dbReference type="ChEBI" id="CHEBI:61527"/>
        <dbReference type="ChEBI" id="CHEBI:456216"/>
        <dbReference type="EC" id="2.7.1.4"/>
    </reaction>
</comment>
<keyword evidence="8" id="KW-0067">ATP-binding</keyword>
<reference evidence="13 14" key="1">
    <citation type="submission" date="2018-10" db="EMBL/GenBank/DDBJ databases">
        <title>Draft genome sequence of Bacillus salarius IM0101, isolated from a hypersaline soil in Inner Mongolia, China.</title>
        <authorList>
            <person name="Yamprayoonswat W."/>
            <person name="Boonvisut S."/>
            <person name="Jumpathong W."/>
            <person name="Sittihan S."/>
            <person name="Ruangsuj P."/>
            <person name="Wanthongcharoen S."/>
            <person name="Thongpramul N."/>
            <person name="Pimmason S."/>
            <person name="Yu B."/>
            <person name="Yasawong M."/>
        </authorList>
    </citation>
    <scope>NUCLEOTIDE SEQUENCE [LARGE SCALE GENOMIC DNA]</scope>
    <source>
        <strain evidence="13 14">IM0101</strain>
    </source>
</reference>
<dbReference type="InterPro" id="IPR051804">
    <property type="entry name" value="Carb_Metab_Reg_Kinase/Isom"/>
</dbReference>
<evidence type="ECO:0000256" key="7">
    <source>
        <dbReference type="ARBA" id="ARBA00022833"/>
    </source>
</evidence>
<dbReference type="PANTHER" id="PTHR42742:SF3">
    <property type="entry name" value="FRUCTOKINASE"/>
    <property type="match status" value="1"/>
</dbReference>
<dbReference type="OrthoDB" id="9783435at2"/>
<dbReference type="GO" id="GO:0046872">
    <property type="term" value="F:metal ion binding"/>
    <property type="evidence" value="ECO:0007669"/>
    <property type="project" value="UniProtKB-KW"/>
</dbReference>
<evidence type="ECO:0000256" key="11">
    <source>
        <dbReference type="ARBA" id="ARBA00038887"/>
    </source>
</evidence>
<keyword evidence="9" id="KW-0460">Magnesium</keyword>
<evidence type="ECO:0000256" key="1">
    <source>
        <dbReference type="ARBA" id="ARBA00001946"/>
    </source>
</evidence>
<dbReference type="GO" id="GO:0008865">
    <property type="term" value="F:fructokinase activity"/>
    <property type="evidence" value="ECO:0007669"/>
    <property type="project" value="UniProtKB-EC"/>
</dbReference>
<dbReference type="EMBL" id="RBVX01000002">
    <property type="protein sequence ID" value="RSL34716.1"/>
    <property type="molecule type" value="Genomic_DNA"/>
</dbReference>
<evidence type="ECO:0000313" key="13">
    <source>
        <dbReference type="EMBL" id="RSL34716.1"/>
    </source>
</evidence>
<evidence type="ECO:0000256" key="6">
    <source>
        <dbReference type="ARBA" id="ARBA00022777"/>
    </source>
</evidence>
<dbReference type="AlphaFoldDB" id="A0A3R9PNG7"/>
<name>A0A3R9PNG7_9BACI</name>
<dbReference type="PROSITE" id="PS01125">
    <property type="entry name" value="ROK"/>
    <property type="match status" value="1"/>
</dbReference>
<keyword evidence="14" id="KW-1185">Reference proteome</keyword>